<feature type="region of interest" description="Disordered" evidence="1">
    <location>
        <begin position="1"/>
        <end position="27"/>
    </location>
</feature>
<sequence length="118" mass="13100">MTFVCRGSTESSSSPLSYRGGDRTREEHSSVSIIMLILWRDLALVHGTKQSVHNKLNTVKSSMIDSQQKTINSTINPVSEFIPKLAKIKRFIALCKNQASLHLKSAGVNFAKTVLVRN</sequence>
<evidence type="ECO:0000256" key="1">
    <source>
        <dbReference type="SAM" id="MobiDB-lite"/>
    </source>
</evidence>
<accession>J3LVL8</accession>
<name>J3LVL8_ORYBR</name>
<organism evidence="2">
    <name type="scientific">Oryza brachyantha</name>
    <name type="common">malo sina</name>
    <dbReference type="NCBI Taxonomy" id="4533"/>
    <lineage>
        <taxon>Eukaryota</taxon>
        <taxon>Viridiplantae</taxon>
        <taxon>Streptophyta</taxon>
        <taxon>Embryophyta</taxon>
        <taxon>Tracheophyta</taxon>
        <taxon>Spermatophyta</taxon>
        <taxon>Magnoliopsida</taxon>
        <taxon>Liliopsida</taxon>
        <taxon>Poales</taxon>
        <taxon>Poaceae</taxon>
        <taxon>BOP clade</taxon>
        <taxon>Oryzoideae</taxon>
        <taxon>Oryzeae</taxon>
        <taxon>Oryzinae</taxon>
        <taxon>Oryza</taxon>
    </lineage>
</organism>
<dbReference type="EnsemblPlants" id="OB04G11930.1">
    <property type="protein sequence ID" value="OB04G11930.1"/>
    <property type="gene ID" value="OB04G11930"/>
</dbReference>
<evidence type="ECO:0000313" key="2">
    <source>
        <dbReference type="EnsemblPlants" id="OB04G11930.1"/>
    </source>
</evidence>
<dbReference type="OMA" id="RFIARCK"/>
<proteinExistence type="predicted"/>
<dbReference type="Proteomes" id="UP000006038">
    <property type="component" value="Chromosome 4"/>
</dbReference>
<dbReference type="Gramene" id="OB04G11930.1">
    <property type="protein sequence ID" value="OB04G11930.1"/>
    <property type="gene ID" value="OB04G11930"/>
</dbReference>
<dbReference type="HOGENOM" id="CLU_147002_0_0_1"/>
<reference evidence="2" key="1">
    <citation type="journal article" date="2013" name="Nat. Commun.">
        <title>Whole-genome sequencing of Oryza brachyantha reveals mechanisms underlying Oryza genome evolution.</title>
        <authorList>
            <person name="Chen J."/>
            <person name="Huang Q."/>
            <person name="Gao D."/>
            <person name="Wang J."/>
            <person name="Lang Y."/>
            <person name="Liu T."/>
            <person name="Li B."/>
            <person name="Bai Z."/>
            <person name="Luis Goicoechea J."/>
            <person name="Liang C."/>
            <person name="Chen C."/>
            <person name="Zhang W."/>
            <person name="Sun S."/>
            <person name="Liao Y."/>
            <person name="Zhang X."/>
            <person name="Yang L."/>
            <person name="Song C."/>
            <person name="Wang M."/>
            <person name="Shi J."/>
            <person name="Liu G."/>
            <person name="Liu J."/>
            <person name="Zhou H."/>
            <person name="Zhou W."/>
            <person name="Yu Q."/>
            <person name="An N."/>
            <person name="Chen Y."/>
            <person name="Cai Q."/>
            <person name="Wang B."/>
            <person name="Liu B."/>
            <person name="Min J."/>
            <person name="Huang Y."/>
            <person name="Wu H."/>
            <person name="Li Z."/>
            <person name="Zhang Y."/>
            <person name="Yin Y."/>
            <person name="Song W."/>
            <person name="Jiang J."/>
            <person name="Jackson S.A."/>
            <person name="Wing R.A."/>
            <person name="Wang J."/>
            <person name="Chen M."/>
        </authorList>
    </citation>
    <scope>NUCLEOTIDE SEQUENCE [LARGE SCALE GENOMIC DNA]</scope>
    <source>
        <strain evidence="2">cv. IRGC 101232</strain>
    </source>
</reference>
<protein>
    <submittedName>
        <fullName evidence="2">Uncharacterized protein</fullName>
    </submittedName>
</protein>
<dbReference type="AlphaFoldDB" id="J3LVL8"/>
<evidence type="ECO:0000313" key="3">
    <source>
        <dbReference type="Proteomes" id="UP000006038"/>
    </source>
</evidence>
<reference evidence="2" key="2">
    <citation type="submission" date="2013-04" db="UniProtKB">
        <authorList>
            <consortium name="EnsemblPlants"/>
        </authorList>
    </citation>
    <scope>IDENTIFICATION</scope>
</reference>
<keyword evidence="3" id="KW-1185">Reference proteome</keyword>